<dbReference type="PANTHER" id="PTHR11135">
    <property type="entry name" value="HISTONE ACETYLTRANSFERASE-RELATED"/>
    <property type="match status" value="1"/>
</dbReference>
<evidence type="ECO:0000259" key="7">
    <source>
        <dbReference type="PROSITE" id="PS51918"/>
    </source>
</evidence>
<dbReference type="PROSITE" id="PS51918">
    <property type="entry name" value="RADICAL_SAM"/>
    <property type="match status" value="1"/>
</dbReference>
<reference evidence="8 10" key="1">
    <citation type="submission" date="2015-09" db="EMBL/GenBank/DDBJ databases">
        <authorList>
            <consortium name="Pathogen Informatics"/>
        </authorList>
    </citation>
    <scope>NUCLEOTIDE SEQUENCE [LARGE SCALE GENOMIC DNA]</scope>
    <source>
        <strain evidence="8 10">2789STDY5834841</strain>
    </source>
</reference>
<dbReference type="NCBIfam" id="TIGR01212">
    <property type="entry name" value="TIGR01212 family radical SAM protein"/>
    <property type="match status" value="1"/>
</dbReference>
<dbReference type="GO" id="GO:0051539">
    <property type="term" value="F:4 iron, 4 sulfur cluster binding"/>
    <property type="evidence" value="ECO:0007669"/>
    <property type="project" value="UniProtKB-KW"/>
</dbReference>
<sequence>MAPVFSQFQPDGERYRSLNLYLKKLFGEKVYKVTLNGGMTCPNRDGHIGTGGCIFCSAMGSGDFAGNASLSITEQLREGKDAIRKKRPVRKFIAYFQAFTNTYAPVDHLEKIFTEAINDPDVCALSIATRPDCLPPAVLELLGRLNRIKPVWVELGLQTVNSETARFIRRGYPTDVFDHAVHRLRMLGITVIVHVILFLPYETKEMMFHTIDHLNKLDIQGIKLQLLHILKGTDLAAVYEKTHFHVPDMEEYIELLGSCIAKLRPDIIVHRLTGDGPKELLIAPLWTSAKRTVLNRFHQYLKQQDIWQGKDYHV</sequence>
<evidence type="ECO:0000256" key="3">
    <source>
        <dbReference type="ARBA" id="ARBA00022691"/>
    </source>
</evidence>
<dbReference type="InterPro" id="IPR039661">
    <property type="entry name" value="ELP3"/>
</dbReference>
<protein>
    <submittedName>
        <fullName evidence="8">Coproporphyrinogen III oxidase</fullName>
    </submittedName>
    <submittedName>
        <fullName evidence="9">TIGR01212 family radical SAM protein</fullName>
    </submittedName>
</protein>
<accession>A0A174D0T3</accession>
<dbReference type="InterPro" id="IPR023404">
    <property type="entry name" value="rSAM_horseshoe"/>
</dbReference>
<evidence type="ECO:0000256" key="2">
    <source>
        <dbReference type="ARBA" id="ARBA00022485"/>
    </source>
</evidence>
<evidence type="ECO:0000313" key="9">
    <source>
        <dbReference type="EMBL" id="RYS82164.1"/>
    </source>
</evidence>
<name>A0A174D0T3_9FIRM</name>
<keyword evidence="4" id="KW-0479">Metal-binding</keyword>
<dbReference type="EMBL" id="CYZO01000024">
    <property type="protein sequence ID" value="CUO19033.1"/>
    <property type="molecule type" value="Genomic_DNA"/>
</dbReference>
<dbReference type="AlphaFoldDB" id="A0A174D0T3"/>
<dbReference type="Proteomes" id="UP000292665">
    <property type="component" value="Unassembled WGS sequence"/>
</dbReference>
<dbReference type="EMBL" id="RCYR01000001">
    <property type="protein sequence ID" value="RYS82164.1"/>
    <property type="molecule type" value="Genomic_DNA"/>
</dbReference>
<comment type="cofactor">
    <cofactor evidence="1">
        <name>[4Fe-4S] cluster</name>
        <dbReference type="ChEBI" id="CHEBI:49883"/>
    </cofactor>
</comment>
<keyword evidence="5" id="KW-0408">Iron</keyword>
<dbReference type="GeneID" id="97328964"/>
<dbReference type="PANTHER" id="PTHR11135:SF1">
    <property type="entry name" value="PROTEIN YHCC"/>
    <property type="match status" value="1"/>
</dbReference>
<keyword evidence="2" id="KW-0004">4Fe-4S</keyword>
<reference evidence="9 11" key="2">
    <citation type="journal article" date="2019" name="Science, e1252229">
        <title>Invertible promoters mediate bacterial phase variation, antibiotic resistance, and host adaptation in the gut.</title>
        <authorList>
            <person name="Jiang X."/>
            <person name="Hall A.B."/>
            <person name="Arthur T.D."/>
            <person name="Plichta D.R."/>
            <person name="Covington C.T."/>
            <person name="Poyet M."/>
            <person name="Crothers J."/>
            <person name="Moses P.L."/>
            <person name="Tolonen A.C."/>
            <person name="Vlamakis H."/>
            <person name="Alm E.J."/>
            <person name="Xavier R.J."/>
        </authorList>
    </citation>
    <scope>NUCLEOTIDE SEQUENCE [LARGE SCALE GENOMIC DNA]</scope>
    <source>
        <strain evidence="11">aa_0143</strain>
        <strain evidence="9">Aa_0143</strain>
    </source>
</reference>
<proteinExistence type="predicted"/>
<evidence type="ECO:0000256" key="4">
    <source>
        <dbReference type="ARBA" id="ARBA00022723"/>
    </source>
</evidence>
<dbReference type="SUPFAM" id="SSF102114">
    <property type="entry name" value="Radical SAM enzymes"/>
    <property type="match status" value="1"/>
</dbReference>
<dbReference type="GO" id="GO:0046872">
    <property type="term" value="F:metal ion binding"/>
    <property type="evidence" value="ECO:0007669"/>
    <property type="project" value="UniProtKB-KW"/>
</dbReference>
<evidence type="ECO:0000256" key="1">
    <source>
        <dbReference type="ARBA" id="ARBA00001966"/>
    </source>
</evidence>
<dbReference type="SMART" id="SM00729">
    <property type="entry name" value="Elp3"/>
    <property type="match status" value="1"/>
</dbReference>
<dbReference type="CDD" id="cd01335">
    <property type="entry name" value="Radical_SAM"/>
    <property type="match status" value="1"/>
</dbReference>
<dbReference type="Gene3D" id="3.80.30.20">
    <property type="entry name" value="tm_1862 like domain"/>
    <property type="match status" value="1"/>
</dbReference>
<dbReference type="Pfam" id="PF16199">
    <property type="entry name" value="Radical_SAM_C"/>
    <property type="match status" value="1"/>
</dbReference>
<dbReference type="RefSeq" id="WP_004845764.1">
    <property type="nucleotide sequence ID" value="NZ_AP028249.1"/>
</dbReference>
<evidence type="ECO:0000313" key="11">
    <source>
        <dbReference type="Proteomes" id="UP000292665"/>
    </source>
</evidence>
<dbReference type="SFLD" id="SFLDS00029">
    <property type="entry name" value="Radical_SAM"/>
    <property type="match status" value="1"/>
</dbReference>
<dbReference type="InterPro" id="IPR007197">
    <property type="entry name" value="rSAM"/>
</dbReference>
<dbReference type="GO" id="GO:0003824">
    <property type="term" value="F:catalytic activity"/>
    <property type="evidence" value="ECO:0007669"/>
    <property type="project" value="InterPro"/>
</dbReference>
<gene>
    <name evidence="9" type="ORF">EAI93_00175</name>
    <name evidence="8" type="ORF">ERS852456_01854</name>
</gene>
<dbReference type="InterPro" id="IPR032432">
    <property type="entry name" value="Radical_SAM_C"/>
</dbReference>
<evidence type="ECO:0000256" key="5">
    <source>
        <dbReference type="ARBA" id="ARBA00023004"/>
    </source>
</evidence>
<dbReference type="Pfam" id="PF04055">
    <property type="entry name" value="Radical_SAM"/>
    <property type="match status" value="1"/>
</dbReference>
<dbReference type="SFLD" id="SFLDG01091">
    <property type="entry name" value="uncharacterized_CHP01210-like"/>
    <property type="match status" value="1"/>
</dbReference>
<evidence type="ECO:0000313" key="8">
    <source>
        <dbReference type="EMBL" id="CUO19033.1"/>
    </source>
</evidence>
<dbReference type="InterPro" id="IPR006638">
    <property type="entry name" value="Elp3/MiaA/NifB-like_rSAM"/>
</dbReference>
<dbReference type="Proteomes" id="UP000095787">
    <property type="component" value="Unassembled WGS sequence"/>
</dbReference>
<dbReference type="InterPro" id="IPR058240">
    <property type="entry name" value="rSAM_sf"/>
</dbReference>
<keyword evidence="6" id="KW-0411">Iron-sulfur</keyword>
<organism evidence="8 10">
    <name type="scientific">[Ruminococcus] torques</name>
    <dbReference type="NCBI Taxonomy" id="33039"/>
    <lineage>
        <taxon>Bacteria</taxon>
        <taxon>Bacillati</taxon>
        <taxon>Bacillota</taxon>
        <taxon>Clostridia</taxon>
        <taxon>Lachnospirales</taxon>
        <taxon>Lachnospiraceae</taxon>
        <taxon>Mediterraneibacter</taxon>
    </lineage>
</organism>
<evidence type="ECO:0000256" key="6">
    <source>
        <dbReference type="ARBA" id="ARBA00023014"/>
    </source>
</evidence>
<dbReference type="InterPro" id="IPR005911">
    <property type="entry name" value="YhcC-like"/>
</dbReference>
<dbReference type="SFLD" id="SFLDG01086">
    <property type="entry name" value="elongater_protein-like"/>
    <property type="match status" value="1"/>
</dbReference>
<evidence type="ECO:0000313" key="10">
    <source>
        <dbReference type="Proteomes" id="UP000095787"/>
    </source>
</evidence>
<keyword evidence="3" id="KW-0949">S-adenosyl-L-methionine</keyword>
<feature type="domain" description="Radical SAM core" evidence="7">
    <location>
        <begin position="25"/>
        <end position="275"/>
    </location>
</feature>